<evidence type="ECO:0000256" key="8">
    <source>
        <dbReference type="ARBA" id="ARBA00023136"/>
    </source>
</evidence>
<keyword evidence="17" id="KW-1185">Reference proteome</keyword>
<dbReference type="OrthoDB" id="10007415at2759"/>
<feature type="compositionally biased region" description="Basic and acidic residues" evidence="14">
    <location>
        <begin position="295"/>
        <end position="307"/>
    </location>
</feature>
<protein>
    <recommendedName>
        <fullName evidence="5">Na(+)/H(+) exchange regulatory cofactor NHE-RF1</fullName>
    </recommendedName>
    <alternativeName>
        <fullName evidence="12">Ezrin-radixin-moesin-binding phosphoprotein 50</fullName>
    </alternativeName>
    <alternativeName>
        <fullName evidence="11">Regulatory cofactor of Na(+)/H(+) exchanger</fullName>
    </alternativeName>
    <alternativeName>
        <fullName evidence="10">Sodium-hydrogen exchanger regulatory factor 1</fullName>
    </alternativeName>
    <alternativeName>
        <fullName evidence="13">Solute carrier family 9 isoform A3 regulatory factor 1</fullName>
    </alternativeName>
</protein>
<dbReference type="GO" id="GO:0012505">
    <property type="term" value="C:endomembrane system"/>
    <property type="evidence" value="ECO:0007669"/>
    <property type="project" value="UniProtKB-SubCell"/>
</dbReference>
<evidence type="ECO:0000256" key="4">
    <source>
        <dbReference type="ARBA" id="ARBA00004486"/>
    </source>
</evidence>
<dbReference type="GO" id="GO:0005902">
    <property type="term" value="C:microvillus"/>
    <property type="evidence" value="ECO:0007669"/>
    <property type="project" value="UniProtKB-SubCell"/>
</dbReference>
<evidence type="ECO:0000313" key="18">
    <source>
        <dbReference type="RefSeq" id="XP_017339095.1"/>
    </source>
</evidence>
<feature type="region of interest" description="Disordered" evidence="14">
    <location>
        <begin position="105"/>
        <end position="187"/>
    </location>
</feature>
<evidence type="ECO:0000256" key="1">
    <source>
        <dbReference type="ARBA" id="ARBA00004105"/>
    </source>
</evidence>
<dbReference type="InterPro" id="IPR001478">
    <property type="entry name" value="PDZ"/>
</dbReference>
<dbReference type="Pfam" id="PF00595">
    <property type="entry name" value="PDZ"/>
    <property type="match status" value="2"/>
</dbReference>
<dbReference type="STRING" id="7998.ENSIPUP00000014421"/>
<dbReference type="Gene3D" id="2.30.42.10">
    <property type="match status" value="2"/>
</dbReference>
<dbReference type="EMBL" id="JT411573">
    <property type="protein sequence ID" value="AHH39498.1"/>
    <property type="molecule type" value="mRNA"/>
</dbReference>
<evidence type="ECO:0000259" key="15">
    <source>
        <dbReference type="PROSITE" id="PS50106"/>
    </source>
</evidence>
<dbReference type="FunFam" id="2.30.42.10:FF:000068">
    <property type="entry name" value="Na(+)/H(+) exchange regulatory cofactor NHE-RF"/>
    <property type="match status" value="1"/>
</dbReference>
<reference evidence="18" key="3">
    <citation type="submission" date="2025-04" db="UniProtKB">
        <authorList>
            <consortium name="RefSeq"/>
        </authorList>
    </citation>
    <scope>IDENTIFICATION</scope>
    <source>
        <tissue evidence="18">Blood</tissue>
    </source>
</reference>
<reference evidence="16" key="1">
    <citation type="journal article" date="2012" name="BMC Genomics">
        <title>Efficient assembly and annotation of the transcriptome of catfish by RNA-Seq analysis of a doubled haploid homozygote.</title>
        <authorList>
            <person name="Liu S."/>
            <person name="Zhang Y."/>
            <person name="Zhou Z."/>
            <person name="Waldbieser G."/>
            <person name="Sun F."/>
            <person name="Lu J."/>
            <person name="Zhang J."/>
            <person name="Jiang Y."/>
            <person name="Zhang H."/>
            <person name="Wang X."/>
            <person name="Rajendran K.V."/>
            <person name="Khoo L."/>
            <person name="Kucuktas H."/>
            <person name="Peatman E."/>
            <person name="Liu Z."/>
        </authorList>
    </citation>
    <scope>NUCLEOTIDE SEQUENCE</scope>
    <source>
        <tissue evidence="16">Mixed</tissue>
    </source>
</reference>
<dbReference type="GO" id="GO:0001726">
    <property type="term" value="C:ruffle"/>
    <property type="evidence" value="ECO:0007669"/>
    <property type="project" value="UniProtKB-SubCell"/>
</dbReference>
<feature type="compositionally biased region" description="Low complexity" evidence="14">
    <location>
        <begin position="313"/>
        <end position="331"/>
    </location>
</feature>
<comment type="subcellular location">
    <subcellularLocation>
        <location evidence="4">Cell projection</location>
        <location evidence="4">Filopodium</location>
    </subcellularLocation>
    <subcellularLocation>
        <location evidence="1">Cell projection</location>
        <location evidence="1">Microvillus</location>
    </subcellularLocation>
    <subcellularLocation>
        <location evidence="3">Cell projection</location>
        <location evidence="3">Ruffle</location>
    </subcellularLocation>
    <subcellularLocation>
        <location evidence="2">Endomembrane system</location>
        <topology evidence="2">Peripheral membrane protein</topology>
    </subcellularLocation>
</comment>
<dbReference type="KEGG" id="ipu:108273916"/>
<accession>W5UC13</accession>
<dbReference type="PANTHER" id="PTHR14191">
    <property type="entry name" value="PDZ DOMAIN CONTAINING PROTEIN"/>
    <property type="match status" value="1"/>
</dbReference>
<feature type="compositionally biased region" description="Polar residues" evidence="14">
    <location>
        <begin position="349"/>
        <end position="362"/>
    </location>
</feature>
<dbReference type="CTD" id="327272"/>
<feature type="domain" description="PDZ" evidence="15">
    <location>
        <begin position="9"/>
        <end position="89"/>
    </location>
</feature>
<evidence type="ECO:0000256" key="11">
    <source>
        <dbReference type="ARBA" id="ARBA00032825"/>
    </source>
</evidence>
<dbReference type="Pfam" id="PF09007">
    <property type="entry name" value="EBP50_C"/>
    <property type="match status" value="1"/>
</dbReference>
<organism evidence="16">
    <name type="scientific">Ictalurus punctatus</name>
    <name type="common">Channel catfish</name>
    <name type="synonym">Silurus punctatus</name>
    <dbReference type="NCBI Taxonomy" id="7998"/>
    <lineage>
        <taxon>Eukaryota</taxon>
        <taxon>Metazoa</taxon>
        <taxon>Chordata</taxon>
        <taxon>Craniata</taxon>
        <taxon>Vertebrata</taxon>
        <taxon>Euteleostomi</taxon>
        <taxon>Actinopterygii</taxon>
        <taxon>Neopterygii</taxon>
        <taxon>Teleostei</taxon>
        <taxon>Ostariophysi</taxon>
        <taxon>Siluriformes</taxon>
        <taxon>Ictaluridae</taxon>
        <taxon>Ictalurus</taxon>
    </lineage>
</organism>
<evidence type="ECO:0000256" key="14">
    <source>
        <dbReference type="SAM" id="MobiDB-lite"/>
    </source>
</evidence>
<dbReference type="GO" id="GO:0016324">
    <property type="term" value="C:apical plasma membrane"/>
    <property type="evidence" value="ECO:0007669"/>
    <property type="project" value="TreeGrafter"/>
</dbReference>
<dbReference type="InterPro" id="IPR036034">
    <property type="entry name" value="PDZ_sf"/>
</dbReference>
<dbReference type="GeneID" id="108273916"/>
<evidence type="ECO:0000256" key="9">
    <source>
        <dbReference type="ARBA" id="ARBA00023273"/>
    </source>
</evidence>
<evidence type="ECO:0000256" key="7">
    <source>
        <dbReference type="ARBA" id="ARBA00022737"/>
    </source>
</evidence>
<dbReference type="SUPFAM" id="SSF50156">
    <property type="entry name" value="PDZ domain-like"/>
    <property type="match status" value="2"/>
</dbReference>
<evidence type="ECO:0000256" key="3">
    <source>
        <dbReference type="ARBA" id="ARBA00004466"/>
    </source>
</evidence>
<evidence type="ECO:0000313" key="16">
    <source>
        <dbReference type="EMBL" id="AHH39498.1"/>
    </source>
</evidence>
<name>W5UC13_ICTPU</name>
<keyword evidence="6" id="KW-0879">Wnt signaling pathway</keyword>
<keyword evidence="8" id="KW-0472">Membrane</keyword>
<dbReference type="GO" id="GO:0016055">
    <property type="term" value="P:Wnt signaling pathway"/>
    <property type="evidence" value="ECO:0007669"/>
    <property type="project" value="UniProtKB-KW"/>
</dbReference>
<feature type="domain" description="PDZ" evidence="15">
    <location>
        <begin position="189"/>
        <end position="269"/>
    </location>
</feature>
<dbReference type="OMA" id="KECNVVP"/>
<dbReference type="PANTHER" id="PTHR14191:SF7">
    <property type="entry name" value="NA(+)_H(+) EXCHANGE REGULATORY COFACTOR NHE-RF1"/>
    <property type="match status" value="1"/>
</dbReference>
<feature type="region of interest" description="Disordered" evidence="14">
    <location>
        <begin position="284"/>
        <end position="391"/>
    </location>
</feature>
<dbReference type="RefSeq" id="XP_017339095.1">
    <property type="nucleotide sequence ID" value="XM_017483606.3"/>
</dbReference>
<dbReference type="GO" id="GO:0030175">
    <property type="term" value="C:filopodium"/>
    <property type="evidence" value="ECO:0007669"/>
    <property type="project" value="UniProtKB-SubCell"/>
</dbReference>
<dbReference type="CDD" id="cd06768">
    <property type="entry name" value="PDZ_NHERF-like"/>
    <property type="match status" value="2"/>
</dbReference>
<dbReference type="GO" id="GO:0072659">
    <property type="term" value="P:protein localization to plasma membrane"/>
    <property type="evidence" value="ECO:0007669"/>
    <property type="project" value="TreeGrafter"/>
</dbReference>
<evidence type="ECO:0000256" key="6">
    <source>
        <dbReference type="ARBA" id="ARBA00022687"/>
    </source>
</evidence>
<dbReference type="PROSITE" id="PS50106">
    <property type="entry name" value="PDZ"/>
    <property type="match status" value="2"/>
</dbReference>
<keyword evidence="9" id="KW-0966">Cell projection</keyword>
<proteinExistence type="evidence at transcript level"/>
<evidence type="ECO:0000256" key="2">
    <source>
        <dbReference type="ARBA" id="ARBA00004184"/>
    </source>
</evidence>
<feature type="compositionally biased region" description="Pro residues" evidence="14">
    <location>
        <begin position="148"/>
        <end position="162"/>
    </location>
</feature>
<evidence type="ECO:0000256" key="10">
    <source>
        <dbReference type="ARBA" id="ARBA00030310"/>
    </source>
</evidence>
<dbReference type="PIRSF" id="PIRSF037866">
    <property type="entry name" value="EBP50"/>
    <property type="match status" value="1"/>
</dbReference>
<dbReference type="GO" id="GO:0043495">
    <property type="term" value="F:protein-membrane adaptor activity"/>
    <property type="evidence" value="ECO:0007669"/>
    <property type="project" value="TreeGrafter"/>
</dbReference>
<sequence>MSGELRPRLCVLEKGSDGYGFHLHGEKNKAGQFIRLVEPDSAAELSGLRAGDKLAFVNGESVEGESHQQVVSRIRTVTGKLELIVVDSETAEYLKKHNLTCKKEFVSEGVPRPGDQPGGQPGDQPGDQPDTAAQESNGTATESSPAPASTPSPAPSPSPTPVPAANGSMGLDTLSLSSKDSKNELRPRLCHMKKGATGYGFNLHSEKSKSGQYIRAVDEDSPAEKSGLRPQDKVVQVNGIPVQGFQHSEVVAAIKAGGDELRMLVVDPETEAFFSSCQVLPTEEHLTGPLPEPYGSRDADEKVKEEAVQEAMPVSASPTPSNASSTASIPAETANTPPSQEKAVEKSANAASSLDLNISLQQAKERAHQKRSNKRAPPMDWSKRSEVFSNL</sequence>
<reference evidence="17" key="2">
    <citation type="journal article" date="2016" name="Nat. Commun.">
        <title>The channel catfish genome sequence provides insights into the evolution of scale formation in teleosts.</title>
        <authorList>
            <person name="Liu Z."/>
            <person name="Liu S."/>
            <person name="Yao J."/>
            <person name="Bao L."/>
            <person name="Zhang J."/>
            <person name="Li Y."/>
            <person name="Jiang C."/>
            <person name="Sun L."/>
            <person name="Wang R."/>
            <person name="Zhang Y."/>
            <person name="Zhou T."/>
            <person name="Zeng Q."/>
            <person name="Fu Q."/>
            <person name="Gao S."/>
            <person name="Li N."/>
            <person name="Koren S."/>
            <person name="Jiang Y."/>
            <person name="Zimin A."/>
            <person name="Xu P."/>
            <person name="Phillippy A.M."/>
            <person name="Geng X."/>
            <person name="Song L."/>
            <person name="Sun F."/>
            <person name="Li C."/>
            <person name="Wang X."/>
            <person name="Chen A."/>
            <person name="Jin Y."/>
            <person name="Yuan Z."/>
            <person name="Yang Y."/>
            <person name="Tan S."/>
            <person name="Peatman E."/>
            <person name="Lu J."/>
            <person name="Qin Z."/>
            <person name="Dunham R."/>
            <person name="Li Z."/>
            <person name="Sonstegard T."/>
            <person name="Feng J."/>
            <person name="Danzmann R.G."/>
            <person name="Schroeder S."/>
            <person name="Scheffler B."/>
            <person name="Duke M.V."/>
            <person name="Ballard L."/>
            <person name="Kucuktas H."/>
            <person name="Kaltenboeck L."/>
            <person name="Liu H."/>
            <person name="Armbruster J."/>
            <person name="Xie Y."/>
            <person name="Kirby M.L."/>
            <person name="Tian Y."/>
            <person name="Flanagan M.E."/>
            <person name="Mu W."/>
            <person name="Waldbieser G.C."/>
        </authorList>
    </citation>
    <scope>NUCLEOTIDE SEQUENCE [LARGE SCALE GENOMIC DNA]</scope>
    <source>
        <strain evidence="17">SDA103</strain>
    </source>
</reference>
<keyword evidence="7" id="KW-0677">Repeat</keyword>
<dbReference type="InterPro" id="IPR051067">
    <property type="entry name" value="NHER"/>
</dbReference>
<gene>
    <name evidence="16" type="primary">Slc9a3r1</name>
    <name evidence="18" type="synonym">nherf1a</name>
</gene>
<dbReference type="AlphaFoldDB" id="W5UC13"/>
<dbReference type="InterPro" id="IPR017300">
    <property type="entry name" value="NHERF-1/NHERF-2"/>
</dbReference>
<evidence type="ECO:0000313" key="17">
    <source>
        <dbReference type="Proteomes" id="UP000221080"/>
    </source>
</evidence>
<dbReference type="Proteomes" id="UP000221080">
    <property type="component" value="Chromosome 13"/>
</dbReference>
<dbReference type="InterPro" id="IPR015098">
    <property type="entry name" value="EBP50_C"/>
</dbReference>
<dbReference type="GO" id="GO:0005102">
    <property type="term" value="F:signaling receptor binding"/>
    <property type="evidence" value="ECO:0007669"/>
    <property type="project" value="TreeGrafter"/>
</dbReference>
<evidence type="ECO:0000256" key="5">
    <source>
        <dbReference type="ARBA" id="ARBA00016876"/>
    </source>
</evidence>
<dbReference type="SMART" id="SM00228">
    <property type="entry name" value="PDZ"/>
    <property type="match status" value="2"/>
</dbReference>
<feature type="compositionally biased region" description="Basic and acidic residues" evidence="14">
    <location>
        <begin position="381"/>
        <end position="391"/>
    </location>
</feature>
<evidence type="ECO:0000256" key="13">
    <source>
        <dbReference type="ARBA" id="ARBA00033293"/>
    </source>
</evidence>
<evidence type="ECO:0000256" key="12">
    <source>
        <dbReference type="ARBA" id="ARBA00032844"/>
    </source>
</evidence>